<dbReference type="EMBL" id="KV417534">
    <property type="protein sequence ID" value="KZP23243.1"/>
    <property type="molecule type" value="Genomic_DNA"/>
</dbReference>
<organism evidence="1 2">
    <name type="scientific">Athelia psychrophila</name>
    <dbReference type="NCBI Taxonomy" id="1759441"/>
    <lineage>
        <taxon>Eukaryota</taxon>
        <taxon>Fungi</taxon>
        <taxon>Dikarya</taxon>
        <taxon>Basidiomycota</taxon>
        <taxon>Agaricomycotina</taxon>
        <taxon>Agaricomycetes</taxon>
        <taxon>Agaricomycetidae</taxon>
        <taxon>Atheliales</taxon>
        <taxon>Atheliaceae</taxon>
        <taxon>Athelia</taxon>
    </lineage>
</organism>
<dbReference type="Proteomes" id="UP000076532">
    <property type="component" value="Unassembled WGS sequence"/>
</dbReference>
<evidence type="ECO:0000313" key="1">
    <source>
        <dbReference type="EMBL" id="KZP23243.1"/>
    </source>
</evidence>
<protein>
    <submittedName>
        <fullName evidence="1">Uncharacterized protein</fullName>
    </submittedName>
</protein>
<keyword evidence="2" id="KW-1185">Reference proteome</keyword>
<name>A0A166LRA4_9AGAM</name>
<accession>A0A166LRA4</accession>
<dbReference type="STRING" id="436010.A0A166LRA4"/>
<evidence type="ECO:0000313" key="2">
    <source>
        <dbReference type="Proteomes" id="UP000076532"/>
    </source>
</evidence>
<dbReference type="AlphaFoldDB" id="A0A166LRA4"/>
<gene>
    <name evidence="1" type="ORF">FIBSPDRAFT_952300</name>
</gene>
<sequence length="200" mass="21474">MGRSPSTGNSYLTLPGQPQSFLTLTTCIMTTSSHIAQTKEVLGEQRRLISGIPHSFEYQRMQAAILTAFHENTANAQIAQDAITFMTAKTGSASSGGSPAKNPSKMFRQAAGTGGSASVFARPRQNLQGTQTVPVLDARGTRFNTTTNLVRLDKILPSFNKEIPDGSCAWVGYTMNKYSGQKGVSVSFNLLWVVVLGIPN</sequence>
<proteinExistence type="predicted"/>
<dbReference type="OrthoDB" id="3067694at2759"/>
<reference evidence="1 2" key="1">
    <citation type="journal article" date="2016" name="Mol. Biol. Evol.">
        <title>Comparative Genomics of Early-Diverging Mushroom-Forming Fungi Provides Insights into the Origins of Lignocellulose Decay Capabilities.</title>
        <authorList>
            <person name="Nagy L.G."/>
            <person name="Riley R."/>
            <person name="Tritt A."/>
            <person name="Adam C."/>
            <person name="Daum C."/>
            <person name="Floudas D."/>
            <person name="Sun H."/>
            <person name="Yadav J.S."/>
            <person name="Pangilinan J."/>
            <person name="Larsson K.H."/>
            <person name="Matsuura K."/>
            <person name="Barry K."/>
            <person name="Labutti K."/>
            <person name="Kuo R."/>
            <person name="Ohm R.A."/>
            <person name="Bhattacharya S.S."/>
            <person name="Shirouzu T."/>
            <person name="Yoshinaga Y."/>
            <person name="Martin F.M."/>
            <person name="Grigoriev I.V."/>
            <person name="Hibbett D.S."/>
        </authorList>
    </citation>
    <scope>NUCLEOTIDE SEQUENCE [LARGE SCALE GENOMIC DNA]</scope>
    <source>
        <strain evidence="1 2">CBS 109695</strain>
    </source>
</reference>